<gene>
    <name evidence="2" type="ORF">OnM2_c2088o84</name>
</gene>
<feature type="signal peptide" evidence="1">
    <location>
        <begin position="1"/>
        <end position="23"/>
    </location>
</feature>
<reference evidence="2 3" key="1">
    <citation type="journal article" date="2018" name="BMC Genomics">
        <title>Comparative genome analyses reveal sequence features reflecting distinct modes of host-adaptation between dicot and monocot powdery mildew.</title>
        <authorList>
            <person name="Wu Y."/>
            <person name="Ma X."/>
            <person name="Pan Z."/>
            <person name="Kale S.D."/>
            <person name="Song Y."/>
            <person name="King H."/>
            <person name="Zhang Q."/>
            <person name="Presley C."/>
            <person name="Deng X."/>
            <person name="Wei C.I."/>
            <person name="Xiao S."/>
        </authorList>
    </citation>
    <scope>NUCLEOTIDE SEQUENCE [LARGE SCALE GENOMIC DNA]</scope>
    <source>
        <strain evidence="2">UMSG2</strain>
    </source>
</reference>
<dbReference type="Proteomes" id="UP000286134">
    <property type="component" value="Unassembled WGS sequence"/>
</dbReference>
<proteinExistence type="predicted"/>
<name>A0A420I1H1_9PEZI</name>
<dbReference type="EMBL" id="MCFK01002504">
    <property type="protein sequence ID" value="RKF63523.1"/>
    <property type="molecule type" value="Genomic_DNA"/>
</dbReference>
<keyword evidence="3" id="KW-1185">Reference proteome</keyword>
<protein>
    <submittedName>
        <fullName evidence="2">Uncharacterized protein</fullName>
    </submittedName>
</protein>
<accession>A0A420I1H1</accession>
<keyword evidence="1" id="KW-0732">Signal</keyword>
<organism evidence="2 3">
    <name type="scientific">Erysiphe neolycopersici</name>
    <dbReference type="NCBI Taxonomy" id="212602"/>
    <lineage>
        <taxon>Eukaryota</taxon>
        <taxon>Fungi</taxon>
        <taxon>Dikarya</taxon>
        <taxon>Ascomycota</taxon>
        <taxon>Pezizomycotina</taxon>
        <taxon>Leotiomycetes</taxon>
        <taxon>Erysiphales</taxon>
        <taxon>Erysiphaceae</taxon>
        <taxon>Erysiphe</taxon>
    </lineage>
</organism>
<dbReference type="AlphaFoldDB" id="A0A420I1H1"/>
<evidence type="ECO:0000313" key="2">
    <source>
        <dbReference type="EMBL" id="RKF63523.1"/>
    </source>
</evidence>
<feature type="chain" id="PRO_5019567743" evidence="1">
    <location>
        <begin position="24"/>
        <end position="52"/>
    </location>
</feature>
<evidence type="ECO:0000256" key="1">
    <source>
        <dbReference type="SAM" id="SignalP"/>
    </source>
</evidence>
<comment type="caution">
    <text evidence="2">The sequence shown here is derived from an EMBL/GenBank/DDBJ whole genome shotgun (WGS) entry which is preliminary data.</text>
</comment>
<sequence>MNPFLTFSVLSCTLILSFLSSLAKERLQCEISEEPRNIILPYNRQSFVFISI</sequence>
<evidence type="ECO:0000313" key="3">
    <source>
        <dbReference type="Proteomes" id="UP000286134"/>
    </source>
</evidence>